<dbReference type="Proteomes" id="UP000837801">
    <property type="component" value="Unassembled WGS sequence"/>
</dbReference>
<reference evidence="19" key="1">
    <citation type="submission" date="2022-03" db="EMBL/GenBank/DDBJ databases">
        <authorList>
            <person name="Legras J.-L."/>
            <person name="Devillers H."/>
            <person name="Grondin C."/>
        </authorList>
    </citation>
    <scope>NUCLEOTIDE SEQUENCE</scope>
    <source>
        <strain evidence="19">CLIB 1423</strain>
    </source>
</reference>
<dbReference type="PANTHER" id="PTHR32361:SF9">
    <property type="entry name" value="FERRIC REDUCTASE TRANSMEMBRANE COMPONENT 3-RELATED"/>
    <property type="match status" value="1"/>
</dbReference>
<protein>
    <recommendedName>
        <fullName evidence="3">ferric-chelate reductase (NADPH)</fullName>
        <ecNumber evidence="3">1.16.1.9</ecNumber>
    </recommendedName>
</protein>
<dbReference type="Gene3D" id="3.40.50.80">
    <property type="entry name" value="Nucleotide-binding domain of ferredoxin-NADP reductase (FNR) module"/>
    <property type="match status" value="1"/>
</dbReference>
<proteinExistence type="inferred from homology"/>
<gene>
    <name evidence="19" type="ORF">CLIB1423_10S04016</name>
</gene>
<evidence type="ECO:0000256" key="9">
    <source>
        <dbReference type="ARBA" id="ARBA00022982"/>
    </source>
</evidence>
<dbReference type="InterPro" id="IPR017927">
    <property type="entry name" value="FAD-bd_FR_type"/>
</dbReference>
<keyword evidence="12" id="KW-0406">Ion transport</keyword>
<dbReference type="PANTHER" id="PTHR32361">
    <property type="entry name" value="FERRIC/CUPRIC REDUCTASE TRANSMEMBRANE COMPONENT"/>
    <property type="match status" value="1"/>
</dbReference>
<accession>A0A9P0VZC7</accession>
<evidence type="ECO:0000259" key="18">
    <source>
        <dbReference type="PROSITE" id="PS51384"/>
    </source>
</evidence>
<keyword evidence="9" id="KW-0249">Electron transport</keyword>
<dbReference type="Pfam" id="PF08030">
    <property type="entry name" value="NAD_binding_6"/>
    <property type="match status" value="1"/>
</dbReference>
<comment type="catalytic activity">
    <reaction evidence="15">
        <text>2 a Fe(II)-siderophore + NADP(+) + H(+) = 2 a Fe(III)-siderophore + NADPH</text>
        <dbReference type="Rhea" id="RHEA:28795"/>
        <dbReference type="Rhea" id="RHEA-COMP:11342"/>
        <dbReference type="Rhea" id="RHEA-COMP:11344"/>
        <dbReference type="ChEBI" id="CHEBI:15378"/>
        <dbReference type="ChEBI" id="CHEBI:29033"/>
        <dbReference type="ChEBI" id="CHEBI:29034"/>
        <dbReference type="ChEBI" id="CHEBI:57783"/>
        <dbReference type="ChEBI" id="CHEBI:58349"/>
        <dbReference type="EC" id="1.16.1.9"/>
    </reaction>
</comment>
<evidence type="ECO:0000256" key="13">
    <source>
        <dbReference type="ARBA" id="ARBA00023136"/>
    </source>
</evidence>
<dbReference type="Pfam" id="PF01794">
    <property type="entry name" value="Ferric_reduct"/>
    <property type="match status" value="1"/>
</dbReference>
<keyword evidence="20" id="KW-1185">Reference proteome</keyword>
<dbReference type="InterPro" id="IPR017938">
    <property type="entry name" value="Riboflavin_synthase-like_b-brl"/>
</dbReference>
<feature type="transmembrane region" description="Helical" evidence="16">
    <location>
        <begin position="275"/>
        <end position="299"/>
    </location>
</feature>
<keyword evidence="8" id="KW-0274">FAD</keyword>
<feature type="transmembrane region" description="Helical" evidence="16">
    <location>
        <begin position="311"/>
        <end position="327"/>
    </location>
</feature>
<dbReference type="GO" id="GO:0006879">
    <property type="term" value="P:intracellular iron ion homeostasis"/>
    <property type="evidence" value="ECO:0007669"/>
    <property type="project" value="TreeGrafter"/>
</dbReference>
<dbReference type="Pfam" id="PF08022">
    <property type="entry name" value="FAD_binding_8"/>
    <property type="match status" value="1"/>
</dbReference>
<feature type="transmembrane region" description="Helical" evidence="16">
    <location>
        <begin position="374"/>
        <end position="404"/>
    </location>
</feature>
<dbReference type="SUPFAM" id="SSF52343">
    <property type="entry name" value="Ferredoxin reductase-like, C-terminal NADP-linked domain"/>
    <property type="match status" value="1"/>
</dbReference>
<dbReference type="GO" id="GO:0006826">
    <property type="term" value="P:iron ion transport"/>
    <property type="evidence" value="ECO:0007669"/>
    <property type="project" value="UniProtKB-ARBA"/>
</dbReference>
<dbReference type="OrthoDB" id="167398at2759"/>
<keyword evidence="6" id="KW-0285">Flavoprotein</keyword>
<feature type="chain" id="PRO_5040515281" description="ferric-chelate reductase (NADPH)" evidence="17">
    <location>
        <begin position="19"/>
        <end position="721"/>
    </location>
</feature>
<dbReference type="InterPro" id="IPR039261">
    <property type="entry name" value="FNR_nucleotide-bd"/>
</dbReference>
<dbReference type="GO" id="GO:0005886">
    <property type="term" value="C:plasma membrane"/>
    <property type="evidence" value="ECO:0007669"/>
    <property type="project" value="UniProtKB-SubCell"/>
</dbReference>
<evidence type="ECO:0000256" key="3">
    <source>
        <dbReference type="ARBA" id="ARBA00012668"/>
    </source>
</evidence>
<evidence type="ECO:0000313" key="20">
    <source>
        <dbReference type="Proteomes" id="UP000837801"/>
    </source>
</evidence>
<dbReference type="InterPro" id="IPR013130">
    <property type="entry name" value="Fe3_Rdtase_TM_dom"/>
</dbReference>
<evidence type="ECO:0000256" key="16">
    <source>
        <dbReference type="SAM" id="Phobius"/>
    </source>
</evidence>
<dbReference type="GO" id="GO:0052851">
    <property type="term" value="F:ferric-chelate reductase (NADPH) activity"/>
    <property type="evidence" value="ECO:0007669"/>
    <property type="project" value="UniProtKB-EC"/>
</dbReference>
<evidence type="ECO:0000256" key="7">
    <source>
        <dbReference type="ARBA" id="ARBA00022692"/>
    </source>
</evidence>
<comment type="similarity">
    <text evidence="2">Belongs to the ferric reductase (FRE) family.</text>
</comment>
<dbReference type="SFLD" id="SFLDS00052">
    <property type="entry name" value="Ferric_Reductase_Domain"/>
    <property type="match status" value="1"/>
</dbReference>
<feature type="transmembrane region" description="Helical" evidence="16">
    <location>
        <begin position="232"/>
        <end position="251"/>
    </location>
</feature>
<evidence type="ECO:0000256" key="15">
    <source>
        <dbReference type="ARBA" id="ARBA00048483"/>
    </source>
</evidence>
<comment type="subcellular location">
    <subcellularLocation>
        <location evidence="1">Cell membrane</location>
        <topology evidence="1">Multi-pass membrane protein</topology>
    </subcellularLocation>
</comment>
<evidence type="ECO:0000256" key="10">
    <source>
        <dbReference type="ARBA" id="ARBA00022989"/>
    </source>
</evidence>
<evidence type="ECO:0000256" key="11">
    <source>
        <dbReference type="ARBA" id="ARBA00023002"/>
    </source>
</evidence>
<evidence type="ECO:0000256" key="4">
    <source>
        <dbReference type="ARBA" id="ARBA00022448"/>
    </source>
</evidence>
<evidence type="ECO:0000256" key="8">
    <source>
        <dbReference type="ARBA" id="ARBA00022827"/>
    </source>
</evidence>
<feature type="domain" description="FAD-binding FR-type" evidence="18">
    <location>
        <begin position="411"/>
        <end position="526"/>
    </location>
</feature>
<dbReference type="AlphaFoldDB" id="A0A9P0VZC7"/>
<dbReference type="CDD" id="cd06186">
    <property type="entry name" value="NOX_Duox_like_FAD_NADP"/>
    <property type="match status" value="1"/>
</dbReference>
<dbReference type="InterPro" id="IPR013121">
    <property type="entry name" value="Fe_red_NAD-bd_6"/>
</dbReference>
<keyword evidence="11" id="KW-0560">Oxidoreductase</keyword>
<dbReference type="SUPFAM" id="SSF63380">
    <property type="entry name" value="Riboflavin synthase domain-like"/>
    <property type="match status" value="1"/>
</dbReference>
<evidence type="ECO:0000256" key="12">
    <source>
        <dbReference type="ARBA" id="ARBA00023065"/>
    </source>
</evidence>
<dbReference type="SFLD" id="SFLDG01168">
    <property type="entry name" value="Ferric_reductase_subgroup_(FRE"/>
    <property type="match status" value="1"/>
</dbReference>
<sequence>MLLKSYLSLFALVAKVLATSEEDFYWYGKGILMYYSCTDVMAYSATWCDADDYACSCHNPWAMATLAGCINYGNPPNGDEKEIWSYCAEYYAYTIDNATWYGAYENFTKNAVNVSADPDFNTTEVIDYPILLDLSLLGPELKSYEAFLGNYNDSLYYGAGILGYWALVFLLAIIFNWSKFLFPGFMKWCTGPISNFWRANVTLPALGGKHKDKEVTYLRFIKFLVPSRLESVVIFGFILVTTLVNAINYHWSEGDPEWPTRKEAMWRYSADRTGIVSVILMPLLILFAGRNNFLLWLTGWNYATFITYHRWLSRVTLVLVIVHSAVYTKDLIFYDELAMEYAETYLLWGGVGTVAGGVIWIQSFLYLRRNWYELFLLGHIIMAALFIAGTWIHVVTLGYVWFLYPSVALWSFDRGVRILRLLHFGFPKAEVSLLANETLKVVVRRPKFWPATPGGHAFVHFLRPSCFWQSHPFTFTSTVDAENIVVYCKVKGGVTHGLYQYLTAHPGKTAQIRVTFEGPYGEPTAARTSDTAVFIAGGNGIPGIYSECMDLATRAVGNSKKAVNLHWIIKDYNSLFWFYDEIAALKNTNVQCTVHVTRSAFHVEKTDDEVIEHDLDENVSTEQSEEVEKKSSSINFSTTENVDADIIHKIRVGLNHVTFLEGRPALDKLVKTEIEESSGSVAFVTCGNPVMVDEVRYYVAHSLHDSKGKRIDFYDQLQIWA</sequence>
<keyword evidence="14" id="KW-0325">Glycoprotein</keyword>
<keyword evidence="17" id="KW-0732">Signal</keyword>
<feature type="transmembrane region" description="Helical" evidence="16">
    <location>
        <begin position="155"/>
        <end position="177"/>
    </location>
</feature>
<comment type="caution">
    <text evidence="19">The sequence shown here is derived from an EMBL/GenBank/DDBJ whole genome shotgun (WGS) entry which is preliminary data.</text>
</comment>
<dbReference type="EMBL" id="CAKXYY010000010">
    <property type="protein sequence ID" value="CAH2353395.1"/>
    <property type="molecule type" value="Genomic_DNA"/>
</dbReference>
<feature type="signal peptide" evidence="17">
    <location>
        <begin position="1"/>
        <end position="18"/>
    </location>
</feature>
<evidence type="ECO:0000256" key="2">
    <source>
        <dbReference type="ARBA" id="ARBA00006278"/>
    </source>
</evidence>
<keyword evidence="7 16" id="KW-0812">Transmembrane</keyword>
<dbReference type="PROSITE" id="PS51384">
    <property type="entry name" value="FAD_FR"/>
    <property type="match status" value="1"/>
</dbReference>
<evidence type="ECO:0000256" key="17">
    <source>
        <dbReference type="SAM" id="SignalP"/>
    </source>
</evidence>
<evidence type="ECO:0000256" key="5">
    <source>
        <dbReference type="ARBA" id="ARBA00022475"/>
    </source>
</evidence>
<dbReference type="EC" id="1.16.1.9" evidence="3"/>
<dbReference type="GO" id="GO:0015677">
    <property type="term" value="P:copper ion import"/>
    <property type="evidence" value="ECO:0007669"/>
    <property type="project" value="TreeGrafter"/>
</dbReference>
<evidence type="ECO:0000256" key="6">
    <source>
        <dbReference type="ARBA" id="ARBA00022630"/>
    </source>
</evidence>
<evidence type="ECO:0000313" key="19">
    <source>
        <dbReference type="EMBL" id="CAH2353395.1"/>
    </source>
</evidence>
<evidence type="ECO:0000256" key="14">
    <source>
        <dbReference type="ARBA" id="ARBA00023180"/>
    </source>
</evidence>
<feature type="transmembrane region" description="Helical" evidence="16">
    <location>
        <begin position="347"/>
        <end position="367"/>
    </location>
</feature>
<organism evidence="19 20">
    <name type="scientific">[Candida] railenensis</name>
    <dbReference type="NCBI Taxonomy" id="45579"/>
    <lineage>
        <taxon>Eukaryota</taxon>
        <taxon>Fungi</taxon>
        <taxon>Dikarya</taxon>
        <taxon>Ascomycota</taxon>
        <taxon>Saccharomycotina</taxon>
        <taxon>Pichiomycetes</taxon>
        <taxon>Debaryomycetaceae</taxon>
        <taxon>Kurtzmaniella</taxon>
    </lineage>
</organism>
<keyword evidence="10 16" id="KW-1133">Transmembrane helix</keyword>
<name>A0A9P0VZC7_9ASCO</name>
<keyword evidence="5" id="KW-1003">Cell membrane</keyword>
<dbReference type="InterPro" id="IPR051410">
    <property type="entry name" value="Ferric/Cupric_Reductase"/>
</dbReference>
<keyword evidence="4" id="KW-0813">Transport</keyword>
<keyword evidence="13 16" id="KW-0472">Membrane</keyword>
<dbReference type="InterPro" id="IPR013112">
    <property type="entry name" value="FAD-bd_8"/>
</dbReference>
<evidence type="ECO:0000256" key="1">
    <source>
        <dbReference type="ARBA" id="ARBA00004651"/>
    </source>
</evidence>